<dbReference type="Proteomes" id="UP000183447">
    <property type="component" value="Unassembled WGS sequence"/>
</dbReference>
<organism evidence="2 3">
    <name type="scientific">Devosia enhydra</name>
    <dbReference type="NCBI Taxonomy" id="665118"/>
    <lineage>
        <taxon>Bacteria</taxon>
        <taxon>Pseudomonadati</taxon>
        <taxon>Pseudomonadota</taxon>
        <taxon>Alphaproteobacteria</taxon>
        <taxon>Hyphomicrobiales</taxon>
        <taxon>Devosiaceae</taxon>
        <taxon>Devosia</taxon>
    </lineage>
</organism>
<feature type="transmembrane region" description="Helical" evidence="1">
    <location>
        <begin position="81"/>
        <end position="101"/>
    </location>
</feature>
<accession>A0A1K2HTA2</accession>
<proteinExistence type="predicted"/>
<dbReference type="RefSeq" id="WP_072338797.1">
    <property type="nucleotide sequence ID" value="NZ_FPKU01000001.1"/>
</dbReference>
<keyword evidence="1" id="KW-0472">Membrane</keyword>
<feature type="transmembrane region" description="Helical" evidence="1">
    <location>
        <begin position="6"/>
        <end position="22"/>
    </location>
</feature>
<gene>
    <name evidence="2" type="ORF">SAMN02983003_0478</name>
</gene>
<name>A0A1K2HTA2_9HYPH</name>
<keyword evidence="1" id="KW-0812">Transmembrane</keyword>
<keyword evidence="3" id="KW-1185">Reference proteome</keyword>
<evidence type="ECO:0000313" key="3">
    <source>
        <dbReference type="Proteomes" id="UP000183447"/>
    </source>
</evidence>
<dbReference type="OrthoDB" id="7948779at2"/>
<dbReference type="AlphaFoldDB" id="A0A1K2HTA2"/>
<dbReference type="EMBL" id="FPKU01000001">
    <property type="protein sequence ID" value="SFZ81399.1"/>
    <property type="molecule type" value="Genomic_DNA"/>
</dbReference>
<sequence>MTYLLAAAAGLLLLGFIANGLMRGKRGTEREALAARRADAYIVTIRRGGAHPDLADMTDTELRDLLISGARNFRIQTERRIQVLIGAAGIGFLAAIVVGTMEGVRGFGIAIVVAAVAVYGINEFMSRRIRAPLERLGLDPERLRVE</sequence>
<feature type="transmembrane region" description="Helical" evidence="1">
    <location>
        <begin position="107"/>
        <end position="125"/>
    </location>
</feature>
<dbReference type="STRING" id="665118.SAMN02983003_0478"/>
<keyword evidence="1" id="KW-1133">Transmembrane helix</keyword>
<evidence type="ECO:0000313" key="2">
    <source>
        <dbReference type="EMBL" id="SFZ81399.1"/>
    </source>
</evidence>
<reference evidence="2 3" key="1">
    <citation type="submission" date="2016-11" db="EMBL/GenBank/DDBJ databases">
        <authorList>
            <person name="Jaros S."/>
            <person name="Januszkiewicz K."/>
            <person name="Wedrychowicz H."/>
        </authorList>
    </citation>
    <scope>NUCLEOTIDE SEQUENCE [LARGE SCALE GENOMIC DNA]</scope>
    <source>
        <strain evidence="2 3">ATCC 23634</strain>
    </source>
</reference>
<protein>
    <submittedName>
        <fullName evidence="2">Uncharacterized protein</fullName>
    </submittedName>
</protein>
<evidence type="ECO:0000256" key="1">
    <source>
        <dbReference type="SAM" id="Phobius"/>
    </source>
</evidence>